<proteinExistence type="predicted"/>
<feature type="transmembrane region" description="Helical" evidence="7">
    <location>
        <begin position="350"/>
        <end position="373"/>
    </location>
</feature>
<reference evidence="9 10" key="1">
    <citation type="submission" date="2020-04" db="EMBL/GenBank/DDBJ databases">
        <title>MicrobeNet Type strains.</title>
        <authorList>
            <person name="Nicholson A.C."/>
        </authorList>
    </citation>
    <scope>NUCLEOTIDE SEQUENCE [LARGE SCALE GENOMIC DNA]</scope>
    <source>
        <strain evidence="9 10">DSM 45078</strain>
    </source>
</reference>
<feature type="transmembrane region" description="Helical" evidence="7">
    <location>
        <begin position="52"/>
        <end position="73"/>
    </location>
</feature>
<evidence type="ECO:0000256" key="3">
    <source>
        <dbReference type="ARBA" id="ARBA00022475"/>
    </source>
</evidence>
<keyword evidence="4 7" id="KW-0812">Transmembrane</keyword>
<dbReference type="GO" id="GO:0005886">
    <property type="term" value="C:plasma membrane"/>
    <property type="evidence" value="ECO:0007669"/>
    <property type="project" value="UniProtKB-SubCell"/>
</dbReference>
<dbReference type="Gene3D" id="1.20.1250.20">
    <property type="entry name" value="MFS general substrate transporter like domains"/>
    <property type="match status" value="1"/>
</dbReference>
<dbReference type="SUPFAM" id="SSF103473">
    <property type="entry name" value="MFS general substrate transporter"/>
    <property type="match status" value="1"/>
</dbReference>
<feature type="transmembrane region" description="Helical" evidence="7">
    <location>
        <begin position="385"/>
        <end position="402"/>
    </location>
</feature>
<evidence type="ECO:0000256" key="6">
    <source>
        <dbReference type="ARBA" id="ARBA00023136"/>
    </source>
</evidence>
<dbReference type="Proteomes" id="UP000565715">
    <property type="component" value="Unassembled WGS sequence"/>
</dbReference>
<evidence type="ECO:0000256" key="2">
    <source>
        <dbReference type="ARBA" id="ARBA00022448"/>
    </source>
</evidence>
<keyword evidence="5 7" id="KW-1133">Transmembrane helix</keyword>
<evidence type="ECO:0000259" key="8">
    <source>
        <dbReference type="PROSITE" id="PS50850"/>
    </source>
</evidence>
<dbReference type="Pfam" id="PF07690">
    <property type="entry name" value="MFS_1"/>
    <property type="match status" value="1"/>
</dbReference>
<organism evidence="9 10">
    <name type="scientific">Nocardia speluncae</name>
    <dbReference type="NCBI Taxonomy" id="419477"/>
    <lineage>
        <taxon>Bacteria</taxon>
        <taxon>Bacillati</taxon>
        <taxon>Actinomycetota</taxon>
        <taxon>Actinomycetes</taxon>
        <taxon>Mycobacteriales</taxon>
        <taxon>Nocardiaceae</taxon>
        <taxon>Nocardia</taxon>
    </lineage>
</organism>
<sequence length="415" mass="43720">MFGRRWSLLTGLRSATPIVRLLVLTQLAFNAGFFMVLPYLSVHLTEDLGLRAAFVGLILGLRTFSQQGLFFIGGSLADRWGVKPVVAAGCVCRILGFTGLAFAGSVPAIVVATLLTGFAGALFSPAVESALATAAGSAEHGGRSRKDAFALFAVCGQVGSFTGPLLGSLLLVADFSVACLVAAGIFVVLLVVHLRLLPARRGPHATDGWLDGWREVVANRTFLLFAVAMSSQLLGYNQLYLLLPLELERAWGSQAPLGWYFALASAFFVIAQLPITRRVRTITALPVGLTVTATAFVVMALLSPRQLHGVPALIPPAAFVLLLALGQMITVPIARDLVPRIAAERRLGAYYGLLSSIGGLVVLVGSALTGFLIDLLPAGTRWGLATPWCAVALALFASALVLSRQLRSYGSAPVG</sequence>
<dbReference type="PANTHER" id="PTHR23517">
    <property type="entry name" value="RESISTANCE PROTEIN MDTM, PUTATIVE-RELATED-RELATED"/>
    <property type="match status" value="1"/>
</dbReference>
<dbReference type="GO" id="GO:0022857">
    <property type="term" value="F:transmembrane transporter activity"/>
    <property type="evidence" value="ECO:0007669"/>
    <property type="project" value="InterPro"/>
</dbReference>
<feature type="domain" description="Major facilitator superfamily (MFS) profile" evidence="8">
    <location>
        <begin position="18"/>
        <end position="407"/>
    </location>
</feature>
<comment type="caution">
    <text evidence="9">The sequence shown here is derived from an EMBL/GenBank/DDBJ whole genome shotgun (WGS) entry which is preliminary data.</text>
</comment>
<feature type="transmembrane region" description="Helical" evidence="7">
    <location>
        <begin position="257"/>
        <end position="275"/>
    </location>
</feature>
<evidence type="ECO:0000256" key="1">
    <source>
        <dbReference type="ARBA" id="ARBA00004651"/>
    </source>
</evidence>
<evidence type="ECO:0000256" key="5">
    <source>
        <dbReference type="ARBA" id="ARBA00022989"/>
    </source>
</evidence>
<feature type="transmembrane region" description="Helical" evidence="7">
    <location>
        <begin position="175"/>
        <end position="196"/>
    </location>
</feature>
<evidence type="ECO:0000256" key="7">
    <source>
        <dbReference type="SAM" id="Phobius"/>
    </source>
</evidence>
<protein>
    <submittedName>
        <fullName evidence="9">MFS transporter</fullName>
    </submittedName>
</protein>
<evidence type="ECO:0000313" key="10">
    <source>
        <dbReference type="Proteomes" id="UP000565715"/>
    </source>
</evidence>
<dbReference type="InterPro" id="IPR036259">
    <property type="entry name" value="MFS_trans_sf"/>
</dbReference>
<dbReference type="PROSITE" id="PS50850">
    <property type="entry name" value="MFS"/>
    <property type="match status" value="1"/>
</dbReference>
<evidence type="ECO:0000313" key="9">
    <source>
        <dbReference type="EMBL" id="NKY31675.1"/>
    </source>
</evidence>
<dbReference type="PANTHER" id="PTHR23517:SF2">
    <property type="entry name" value="MULTIDRUG RESISTANCE PROTEIN MDTH"/>
    <property type="match status" value="1"/>
</dbReference>
<dbReference type="InterPro" id="IPR050171">
    <property type="entry name" value="MFS_Transporters"/>
</dbReference>
<keyword evidence="10" id="KW-1185">Reference proteome</keyword>
<dbReference type="EMBL" id="JAAXOO010000001">
    <property type="protein sequence ID" value="NKY31675.1"/>
    <property type="molecule type" value="Genomic_DNA"/>
</dbReference>
<dbReference type="AlphaFoldDB" id="A0A846X8B5"/>
<keyword evidence="2" id="KW-0813">Transport</keyword>
<gene>
    <name evidence="9" type="ORF">HGA13_01105</name>
</gene>
<name>A0A846X8B5_9NOCA</name>
<dbReference type="InterPro" id="IPR020846">
    <property type="entry name" value="MFS_dom"/>
</dbReference>
<feature type="transmembrane region" description="Helical" evidence="7">
    <location>
        <begin position="21"/>
        <end position="40"/>
    </location>
</feature>
<feature type="transmembrane region" description="Helical" evidence="7">
    <location>
        <begin position="282"/>
        <end position="302"/>
    </location>
</feature>
<feature type="transmembrane region" description="Helical" evidence="7">
    <location>
        <begin position="314"/>
        <end position="338"/>
    </location>
</feature>
<feature type="transmembrane region" description="Helical" evidence="7">
    <location>
        <begin position="217"/>
        <end position="237"/>
    </location>
</feature>
<keyword evidence="6 7" id="KW-0472">Membrane</keyword>
<keyword evidence="3" id="KW-1003">Cell membrane</keyword>
<dbReference type="InterPro" id="IPR011701">
    <property type="entry name" value="MFS"/>
</dbReference>
<accession>A0A846X8B5</accession>
<comment type="subcellular location">
    <subcellularLocation>
        <location evidence="1">Cell membrane</location>
        <topology evidence="1">Multi-pass membrane protein</topology>
    </subcellularLocation>
</comment>
<evidence type="ECO:0000256" key="4">
    <source>
        <dbReference type="ARBA" id="ARBA00022692"/>
    </source>
</evidence>